<dbReference type="OrthoDB" id="424823at2759"/>
<organism evidence="5 6">
    <name type="scientific">Brassicogethes aeneus</name>
    <name type="common">Rape pollen beetle</name>
    <name type="synonym">Meligethes aeneus</name>
    <dbReference type="NCBI Taxonomy" id="1431903"/>
    <lineage>
        <taxon>Eukaryota</taxon>
        <taxon>Metazoa</taxon>
        <taxon>Ecdysozoa</taxon>
        <taxon>Arthropoda</taxon>
        <taxon>Hexapoda</taxon>
        <taxon>Insecta</taxon>
        <taxon>Pterygota</taxon>
        <taxon>Neoptera</taxon>
        <taxon>Endopterygota</taxon>
        <taxon>Coleoptera</taxon>
        <taxon>Polyphaga</taxon>
        <taxon>Cucujiformia</taxon>
        <taxon>Nitidulidae</taxon>
        <taxon>Meligethinae</taxon>
        <taxon>Brassicogethes</taxon>
    </lineage>
</organism>
<name>A0A9P0FFK5_BRAAE</name>
<dbReference type="GO" id="GO:0006139">
    <property type="term" value="P:nucleobase-containing compound metabolic process"/>
    <property type="evidence" value="ECO:0007669"/>
    <property type="project" value="InterPro"/>
</dbReference>
<evidence type="ECO:0000256" key="2">
    <source>
        <dbReference type="ARBA" id="ARBA00022741"/>
    </source>
</evidence>
<dbReference type="Proteomes" id="UP001154078">
    <property type="component" value="Chromosome 4"/>
</dbReference>
<dbReference type="Pfam" id="PF00406">
    <property type="entry name" value="ADK"/>
    <property type="match status" value="1"/>
</dbReference>
<reference evidence="5" key="1">
    <citation type="submission" date="2021-12" db="EMBL/GenBank/DDBJ databases">
        <authorList>
            <person name="King R."/>
        </authorList>
    </citation>
    <scope>NUCLEOTIDE SEQUENCE</scope>
</reference>
<accession>A0A9P0FFK5</accession>
<sequence>MSKSQCKIDIEKAEFSVEDDLNYESNPSIISLKKHLSKLRNYKEPQTEQTESYDNQWYPYCNTYYPYTEDVDAFARVNHLLAQKPSILSLNLSEHDDLSLFGHYSEHDVHKRYLLSHPLNFVILGKPDIGQNELGKLLAQHWNCVYIDPEILIGQEIESGSRAGQCIEFNLRCGRAIGIDVILKLLEKRLKTQTVQHRGFVLCGLPVIPNDLYKEDPISSETAVFTVRDIFEELLDATVEIGVPPTKPHVSISSKVKIDDVEGEEDMGDERMGEGEEVASTVVLDDSPRTKPPSEPPDIGSASYNICEEPEISTDYEEQLNFIFNLIQEPYLIIYIMCPTADVITKRKESKFHIYTEEFYDILRDKVSRMIFKMYAADIPPEVLKNSQYQIGKDIIHLTVPPYNLPAHVQSQLDNYHFAAVSAIERRVLLHNPEHYLRLDGRVFPRKMFNIVKSRLEMLPFSKSLIPRRLTLNYNEDAQIGEGDEEEPFKQETNLEGISLEEAFTRLKKREAPMGPYKWSLSDWGTLCPVSVKEGSFTHGDANFAVQFMNKIFFLRDEEAFFKFYKNPRPYLVCPFPKSSCRIYIFGARCTGKTEVAKCMSYFLNGTVLNKNIMQHKYFLEQLDSYKEHVYQAALADGIKLLDEKRTALVLEQNENRLKHLQKWKDSVREELSGYIALLEQAEKEKEELELSPFPMQMETDIGNKYSEQMSTFKKSIAKLKIPTEESSKFYRDALNNEDSQMQYCPQNLKTEITAKPATVFDRFVVQYAQEILKRTNFEQLAPFEDDKKNMYVDSIREVEDLRVSQGSSKGGWVIDDMPADLEFLRDMEEDILPDDVFILNPSGYIPFEEFKLRNARVFTEFRKLFLELGNVDAAWRCPDRSTTSMKDIFAKDLIDYMVDNIEMAGEDGINEEPMVDLYEKYKQSVDDYKPRLHEIKEYFMSKNITPIEIDSTKSDMKTILVELMNDIEDVVKAKATQYTNEDRAEEVFYFGSEAVQDEMGEGAGPTDNTNAIEQNRRYGDTSFYCPVTYKEYNVLWRGKEDYAAKFEEKVYLLANEEYLEKFLTHPRSYSSFSKFVTTYPPLRICIIGIDWTLTNLCLSAIASNLALLPASYQNCLKSALNVQTDDSFRELRHNPNFSGNPIHAYIVNNQPIEDETMVKVLNQFWQNHPFTQCGFVIEDFPKRTPDVAIMTKYKYIPDAIINLTGDEYKYRLRIVDLITTTFKENQQKLEEEVAHNNNTTMETWTYLRGQRFEELMEEKVQQRYANKLDENEDTKSQVSYDSVAEQEDVNAINEVLDVEFPEPVMETIPDSYKDLIDNLENIGNEYFTEEWEHISVLRELCEAENVHWVDVNINFDKPANTKLAVLRETNKLTEKRQCIFERCYDLSLEQANDLVDCGYCFLSKFGKTCPVQYYIGENPVQMYHAEKRLDNLFAVLHRSYIYYICGKESLNLFKEAPLKYLNKDFNFPLITFKIAVMGPVDSGKTTLSERLAQQFCFKYITRGRALRHVLSFMPYTELAKNIESVLRKGWEVTDEMVIKAVEAVGIGTKSVCHGVIMDGFPNTINEMRHMWFNGLIPHLIVDLQADEEKVLSCPKSTVEPLYSSRLIKHMLREWNSVANCFRRWVDKEFQIRGKMSTLNKWTAFKSSLELIMACCSEVKHYYKHIKDDWPLRVSNMAVSHAEFLERQSNYKEYCPVCLSFNELCNGGFPPDRTGLVHYKHHFYWLCPDHIELFLKCPECYFSPYNEHSLPDDLPIRVNIHKKPDNLYCDGYCVVCPRNVEGSLQFAVSYRDLIYLFDSEECLQKFMRKPIDFAFIDKVKVKHDYPLLNYEDLPILGMLEQYVATQLTKAVCHINRLRPVVPGLSIEASAAICIGVFLKKENELDIDCIDNHTKGYEMFYTRVHKLEDNLKKMKSIINPYLYYEETIPPFEIPKTPVSVTRSISSVSTVVAGLLDEILNQIDYDKELTFM</sequence>
<keyword evidence="6" id="KW-1185">Reference proteome</keyword>
<evidence type="ECO:0000313" key="6">
    <source>
        <dbReference type="Proteomes" id="UP001154078"/>
    </source>
</evidence>
<dbReference type="PANTHER" id="PTHR23359">
    <property type="entry name" value="NUCLEOTIDE KINASE"/>
    <property type="match status" value="1"/>
</dbReference>
<dbReference type="Gene3D" id="3.40.50.300">
    <property type="entry name" value="P-loop containing nucleotide triphosphate hydrolases"/>
    <property type="match status" value="3"/>
</dbReference>
<gene>
    <name evidence="5" type="ORF">MELIAE_LOCUS6150</name>
</gene>
<keyword evidence="1" id="KW-0808">Transferase</keyword>
<dbReference type="SUPFAM" id="SSF52540">
    <property type="entry name" value="P-loop containing nucleoside triphosphate hydrolases"/>
    <property type="match status" value="2"/>
</dbReference>
<evidence type="ECO:0000313" key="5">
    <source>
        <dbReference type="EMBL" id="CAH0554603.1"/>
    </source>
</evidence>
<keyword evidence="3" id="KW-0418">Kinase</keyword>
<dbReference type="InterPro" id="IPR000850">
    <property type="entry name" value="Adenylat/UMP-CMP_kin"/>
</dbReference>
<dbReference type="EMBL" id="OV121135">
    <property type="protein sequence ID" value="CAH0554603.1"/>
    <property type="molecule type" value="Genomic_DNA"/>
</dbReference>
<evidence type="ECO:0000256" key="3">
    <source>
        <dbReference type="ARBA" id="ARBA00022777"/>
    </source>
</evidence>
<keyword evidence="4" id="KW-0175">Coiled coil</keyword>
<protein>
    <recommendedName>
        <fullName evidence="7">Adenylate kinase 9-like</fullName>
    </recommendedName>
</protein>
<evidence type="ECO:0008006" key="7">
    <source>
        <dbReference type="Google" id="ProtNLM"/>
    </source>
</evidence>
<evidence type="ECO:0000256" key="4">
    <source>
        <dbReference type="SAM" id="Coils"/>
    </source>
</evidence>
<dbReference type="GO" id="GO:0005524">
    <property type="term" value="F:ATP binding"/>
    <property type="evidence" value="ECO:0007669"/>
    <property type="project" value="InterPro"/>
</dbReference>
<proteinExistence type="predicted"/>
<evidence type="ECO:0000256" key="1">
    <source>
        <dbReference type="ARBA" id="ARBA00022679"/>
    </source>
</evidence>
<feature type="coiled-coil region" evidence="4">
    <location>
        <begin position="651"/>
        <end position="692"/>
    </location>
</feature>
<dbReference type="InterPro" id="IPR027417">
    <property type="entry name" value="P-loop_NTPase"/>
</dbReference>
<dbReference type="GO" id="GO:0019205">
    <property type="term" value="F:nucleobase-containing compound kinase activity"/>
    <property type="evidence" value="ECO:0007669"/>
    <property type="project" value="InterPro"/>
</dbReference>
<keyword evidence="2" id="KW-0547">Nucleotide-binding</keyword>